<proteinExistence type="predicted"/>
<evidence type="ECO:0000313" key="2">
    <source>
        <dbReference type="Proteomes" id="UP000462014"/>
    </source>
</evidence>
<dbReference type="InterPro" id="IPR046644">
    <property type="entry name" value="DUF6756"/>
</dbReference>
<reference evidence="1 2" key="1">
    <citation type="submission" date="2019-12" db="EMBL/GenBank/DDBJ databases">
        <title>Mucilaginibacter sp. HMF7410 genome sequencing and assembly.</title>
        <authorList>
            <person name="Kang H."/>
            <person name="Cha I."/>
            <person name="Kim H."/>
            <person name="Joh K."/>
        </authorList>
    </citation>
    <scope>NUCLEOTIDE SEQUENCE [LARGE SCALE GENOMIC DNA]</scope>
    <source>
        <strain evidence="1 2">HMF7410</strain>
    </source>
</reference>
<dbReference type="Proteomes" id="UP000462014">
    <property type="component" value="Unassembled WGS sequence"/>
</dbReference>
<dbReference type="RefSeq" id="WP_157569862.1">
    <property type="nucleotide sequence ID" value="NZ_WPIK01000037.1"/>
</dbReference>
<dbReference type="Pfam" id="PF20541">
    <property type="entry name" value="DUF6756"/>
    <property type="match status" value="1"/>
</dbReference>
<organism evidence="1 2">
    <name type="scientific">Mucilaginibacter arboris</name>
    <dbReference type="NCBI Taxonomy" id="2682090"/>
    <lineage>
        <taxon>Bacteria</taxon>
        <taxon>Pseudomonadati</taxon>
        <taxon>Bacteroidota</taxon>
        <taxon>Sphingobacteriia</taxon>
        <taxon>Sphingobacteriales</taxon>
        <taxon>Sphingobacteriaceae</taxon>
        <taxon>Mucilaginibacter</taxon>
    </lineage>
</organism>
<gene>
    <name evidence="1" type="ORF">GO621_18530</name>
</gene>
<evidence type="ECO:0000313" key="1">
    <source>
        <dbReference type="EMBL" id="MVN23520.1"/>
    </source>
</evidence>
<dbReference type="AlphaFoldDB" id="A0A7K1T2I6"/>
<accession>A0A7K1T2I6</accession>
<keyword evidence="2" id="KW-1185">Reference proteome</keyword>
<sequence length="176" mass="21439">MQIRKNKNLLRKTWTNLRAEISKVIAEKQIVEADFRPLSIYENWEQIEEKVYQTFCNSINSKKRPVWLWTNFKLDTFSLSNLQNRPEVYLDKLVEKNEKIWYVVNETINECNKLWFYEGKIKSIQIVINETWFDELYLISKKYEWLICINHHDCIIATGNFMPDRLRKLELEKELK</sequence>
<comment type="caution">
    <text evidence="1">The sequence shown here is derived from an EMBL/GenBank/DDBJ whole genome shotgun (WGS) entry which is preliminary data.</text>
</comment>
<name>A0A7K1T2I6_9SPHI</name>
<protein>
    <submittedName>
        <fullName evidence="1">Uncharacterized protein</fullName>
    </submittedName>
</protein>
<dbReference type="EMBL" id="WPIK01000037">
    <property type="protein sequence ID" value="MVN23520.1"/>
    <property type="molecule type" value="Genomic_DNA"/>
</dbReference>